<dbReference type="PROSITE" id="PS00534">
    <property type="entry name" value="FERROCHELATASE"/>
    <property type="match status" value="1"/>
</dbReference>
<dbReference type="EMBL" id="JACXWA010000065">
    <property type="protein sequence ID" value="MBD3870524.1"/>
    <property type="molecule type" value="Genomic_DNA"/>
</dbReference>
<evidence type="ECO:0000256" key="5">
    <source>
        <dbReference type="ARBA" id="ARBA00023133"/>
    </source>
</evidence>
<dbReference type="InterPro" id="IPR033659">
    <property type="entry name" value="Ferrochelatase_N"/>
</dbReference>
<dbReference type="SUPFAM" id="SSF53800">
    <property type="entry name" value="Chelatase"/>
    <property type="match status" value="1"/>
</dbReference>
<evidence type="ECO:0000256" key="8">
    <source>
        <dbReference type="ARBA" id="ARBA00024536"/>
    </source>
</evidence>
<dbReference type="NCBIfam" id="TIGR00109">
    <property type="entry name" value="hemH"/>
    <property type="match status" value="1"/>
</dbReference>
<evidence type="ECO:0000256" key="1">
    <source>
        <dbReference type="ARBA" id="ARBA00007718"/>
    </source>
</evidence>
<dbReference type="GO" id="GO:0004325">
    <property type="term" value="F:ferrochelatase activity"/>
    <property type="evidence" value="ECO:0007669"/>
    <property type="project" value="UniProtKB-UniRule"/>
</dbReference>
<dbReference type="GO" id="GO:0005737">
    <property type="term" value="C:cytoplasm"/>
    <property type="evidence" value="ECO:0007669"/>
    <property type="project" value="UniProtKB-SubCell"/>
</dbReference>
<sequence length="340" mass="38477">MRFAPEPPAVADPPVAGILLVNLGSPAAPKAAAVRSFLRHFLADPRVVELPRFRWWLLRNLVILPFRPFRAARAYRRIWTEEGSPLVITGRQQAADLEWKIAQQIDRPLPVFSGMRYGKPSIKAALDVLRRRGCRRILVLPLFPQYSATTTASVFDEVMRELSTWRRYPELRTITEYHDHPAYLSALVSSLQDLWQSGGKPRRLLLSFHGLPVRYVEAGDPYPEQCRRTAAALADRLDLDPKSIVTAFQSRFGREPWVGPNTNDLLRKWGHENLDRLDVMCPGFAADCLETLEEIDIAGRKIFDKAGGGAFRYVPALNRRSDHISALAEIAIEHLGGWIV</sequence>
<keyword evidence="4 9" id="KW-0408">Iron</keyword>
<evidence type="ECO:0000256" key="2">
    <source>
        <dbReference type="ARBA" id="ARBA00022490"/>
    </source>
</evidence>
<dbReference type="PANTHER" id="PTHR11108">
    <property type="entry name" value="FERROCHELATASE"/>
    <property type="match status" value="1"/>
</dbReference>
<keyword evidence="2 9" id="KW-0963">Cytoplasm</keyword>
<organism evidence="11 12">
    <name type="scientific">Candidatus Sulfomarinibacter kjeldsenii</name>
    <dbReference type="NCBI Taxonomy" id="2885994"/>
    <lineage>
        <taxon>Bacteria</taxon>
        <taxon>Pseudomonadati</taxon>
        <taxon>Acidobacteriota</taxon>
        <taxon>Thermoanaerobaculia</taxon>
        <taxon>Thermoanaerobaculales</taxon>
        <taxon>Candidatus Sulfomarinibacteraceae</taxon>
        <taxon>Candidatus Sulfomarinibacter</taxon>
    </lineage>
</organism>
<comment type="catalytic activity">
    <reaction evidence="9 10">
        <text>heme b + 2 H(+) = protoporphyrin IX + Fe(2+)</text>
        <dbReference type="Rhea" id="RHEA:22584"/>
        <dbReference type="ChEBI" id="CHEBI:15378"/>
        <dbReference type="ChEBI" id="CHEBI:29033"/>
        <dbReference type="ChEBI" id="CHEBI:57306"/>
        <dbReference type="ChEBI" id="CHEBI:60344"/>
        <dbReference type="EC" id="4.98.1.1"/>
    </reaction>
</comment>
<dbReference type="CDD" id="cd03411">
    <property type="entry name" value="Ferrochelatase_N"/>
    <property type="match status" value="1"/>
</dbReference>
<comment type="catalytic activity">
    <reaction evidence="8">
        <text>Fe-coproporphyrin III + 2 H(+) = coproporphyrin III + Fe(2+)</text>
        <dbReference type="Rhea" id="RHEA:49572"/>
        <dbReference type="ChEBI" id="CHEBI:15378"/>
        <dbReference type="ChEBI" id="CHEBI:29033"/>
        <dbReference type="ChEBI" id="CHEBI:68438"/>
        <dbReference type="ChEBI" id="CHEBI:131725"/>
        <dbReference type="EC" id="4.99.1.9"/>
    </reaction>
    <physiologicalReaction direction="right-to-left" evidence="8">
        <dbReference type="Rhea" id="RHEA:49574"/>
    </physiologicalReaction>
</comment>
<dbReference type="GO" id="GO:0046872">
    <property type="term" value="F:metal ion binding"/>
    <property type="evidence" value="ECO:0007669"/>
    <property type="project" value="UniProtKB-KW"/>
</dbReference>
<evidence type="ECO:0000313" key="12">
    <source>
        <dbReference type="Proteomes" id="UP000598633"/>
    </source>
</evidence>
<evidence type="ECO:0000256" key="6">
    <source>
        <dbReference type="ARBA" id="ARBA00023239"/>
    </source>
</evidence>
<feature type="binding site" evidence="9">
    <location>
        <position position="290"/>
    </location>
    <ligand>
        <name>Fe(2+)</name>
        <dbReference type="ChEBI" id="CHEBI:29033"/>
    </ligand>
</feature>
<dbReference type="EC" id="4.98.1.1" evidence="9 10"/>
<protein>
    <recommendedName>
        <fullName evidence="9 10">Ferrochelatase</fullName>
        <ecNumber evidence="9 10">4.98.1.1</ecNumber>
    </recommendedName>
    <alternativeName>
        <fullName evidence="9">Heme synthase</fullName>
    </alternativeName>
    <alternativeName>
        <fullName evidence="9">Protoheme ferro-lyase</fullName>
    </alternativeName>
</protein>
<dbReference type="GO" id="GO:0006783">
    <property type="term" value="P:heme biosynthetic process"/>
    <property type="evidence" value="ECO:0007669"/>
    <property type="project" value="UniProtKB-UniRule"/>
</dbReference>
<accession>A0A8J6Y8P3</accession>
<comment type="subcellular location">
    <subcellularLocation>
        <location evidence="9 10">Cytoplasm</location>
    </subcellularLocation>
</comment>
<dbReference type="AlphaFoldDB" id="A0A8J6Y8P3"/>
<evidence type="ECO:0000256" key="4">
    <source>
        <dbReference type="ARBA" id="ARBA00023004"/>
    </source>
</evidence>
<comment type="pathway">
    <text evidence="9 10">Porphyrin-containing compound metabolism; protoheme biosynthesis; protoheme from protoporphyrin-IX: step 1/1.</text>
</comment>
<evidence type="ECO:0000256" key="9">
    <source>
        <dbReference type="HAMAP-Rule" id="MF_00323"/>
    </source>
</evidence>
<gene>
    <name evidence="9 11" type="primary">hemH</name>
    <name evidence="11" type="ORF">IFJ97_04105</name>
</gene>
<keyword evidence="3 9" id="KW-0479">Metal-binding</keyword>
<evidence type="ECO:0000313" key="11">
    <source>
        <dbReference type="EMBL" id="MBD3870524.1"/>
    </source>
</evidence>
<dbReference type="UniPathway" id="UPA00252">
    <property type="reaction ID" value="UER00325"/>
</dbReference>
<comment type="similarity">
    <text evidence="1 9 10">Belongs to the ferrochelatase family.</text>
</comment>
<comment type="caution">
    <text evidence="11">The sequence shown here is derived from an EMBL/GenBank/DDBJ whole genome shotgun (WGS) entry which is preliminary data.</text>
</comment>
<dbReference type="InterPro" id="IPR019772">
    <property type="entry name" value="Ferrochelatase_AS"/>
</dbReference>
<feature type="binding site" evidence="9">
    <location>
        <position position="209"/>
    </location>
    <ligand>
        <name>Fe(2+)</name>
        <dbReference type="ChEBI" id="CHEBI:29033"/>
    </ligand>
</feature>
<dbReference type="PANTHER" id="PTHR11108:SF1">
    <property type="entry name" value="FERROCHELATASE, MITOCHONDRIAL"/>
    <property type="match status" value="1"/>
</dbReference>
<dbReference type="FunFam" id="3.40.50.1400:FF:000002">
    <property type="entry name" value="Ferrochelatase"/>
    <property type="match status" value="1"/>
</dbReference>
<proteinExistence type="inferred from homology"/>
<comment type="function">
    <text evidence="9 10">Catalyzes the ferrous insertion into protoporphyrin IX.</text>
</comment>
<dbReference type="InterPro" id="IPR001015">
    <property type="entry name" value="Ferrochelatase"/>
</dbReference>
<dbReference type="Proteomes" id="UP000598633">
    <property type="component" value="Unassembled WGS sequence"/>
</dbReference>
<evidence type="ECO:0000256" key="10">
    <source>
        <dbReference type="RuleBase" id="RU000607"/>
    </source>
</evidence>
<dbReference type="Gene3D" id="3.40.50.1400">
    <property type="match status" value="2"/>
</dbReference>
<dbReference type="Pfam" id="PF00762">
    <property type="entry name" value="Ferrochelatase"/>
    <property type="match status" value="1"/>
</dbReference>
<dbReference type="CDD" id="cd00419">
    <property type="entry name" value="Ferrochelatase_C"/>
    <property type="match status" value="1"/>
</dbReference>
<dbReference type="InterPro" id="IPR033644">
    <property type="entry name" value="Ferrochelatase_C"/>
</dbReference>
<reference evidence="11 12" key="1">
    <citation type="submission" date="2020-08" db="EMBL/GenBank/DDBJ databases">
        <title>Acidobacteriota in marine sediments use diverse sulfur dissimilation pathways.</title>
        <authorList>
            <person name="Wasmund K."/>
        </authorList>
    </citation>
    <scope>NUCLEOTIDE SEQUENCE [LARGE SCALE GENOMIC DNA]</scope>
    <source>
        <strain evidence="11">MAG AM3-A</strain>
    </source>
</reference>
<dbReference type="HAMAP" id="MF_00323">
    <property type="entry name" value="Ferrochelatase"/>
    <property type="match status" value="1"/>
</dbReference>
<evidence type="ECO:0000256" key="7">
    <source>
        <dbReference type="ARBA" id="ARBA00023244"/>
    </source>
</evidence>
<evidence type="ECO:0000256" key="3">
    <source>
        <dbReference type="ARBA" id="ARBA00022723"/>
    </source>
</evidence>
<name>A0A8J6Y8P3_9BACT</name>
<keyword evidence="7 9" id="KW-0627">Porphyrin biosynthesis</keyword>
<keyword evidence="5 9" id="KW-0350">Heme biosynthesis</keyword>
<keyword evidence="6 9" id="KW-0456">Lyase</keyword>